<dbReference type="InterPro" id="IPR015424">
    <property type="entry name" value="PyrdxlP-dep_Trfase"/>
</dbReference>
<dbReference type="GO" id="GO:0003677">
    <property type="term" value="F:DNA binding"/>
    <property type="evidence" value="ECO:0007669"/>
    <property type="project" value="UniProtKB-KW"/>
</dbReference>
<dbReference type="RefSeq" id="WP_084931935.1">
    <property type="nucleotide sequence ID" value="NZ_MLFR01000001.1"/>
</dbReference>
<evidence type="ECO:0000256" key="3">
    <source>
        <dbReference type="ARBA" id="ARBA00023015"/>
    </source>
</evidence>
<dbReference type="Proteomes" id="UP000193558">
    <property type="component" value="Unassembled WGS sequence"/>
</dbReference>
<feature type="domain" description="HTH gntR-type" evidence="6">
    <location>
        <begin position="5"/>
        <end position="73"/>
    </location>
</feature>
<comment type="similarity">
    <text evidence="1">In the C-terminal section; belongs to the class-I pyridoxal-phosphate-dependent aminotransferase family.</text>
</comment>
<dbReference type="PRINTS" id="PR00035">
    <property type="entry name" value="HTHGNTR"/>
</dbReference>
<reference evidence="7 8" key="1">
    <citation type="journal article" date="2017" name="Antonie Van Leeuwenhoek">
        <title>Phylogenomic resolution of the bacterial genus Pantoea and its relationship with Erwinia and Tatumella.</title>
        <authorList>
            <person name="Palmer M."/>
            <person name="Steenkamp E.T."/>
            <person name="Coetzee M.P."/>
            <person name="Chan W.Y."/>
            <person name="van Zyl E."/>
            <person name="De Maayer P."/>
            <person name="Coutinho T.A."/>
            <person name="Blom J."/>
            <person name="Smits T.H."/>
            <person name="Duffy B."/>
            <person name="Venter S.N."/>
        </authorList>
    </citation>
    <scope>NUCLEOTIDE SEQUENCE [LARGE SCALE GENOMIC DNA]</scope>
    <source>
        <strain evidence="7 8">LMG 26275</strain>
    </source>
</reference>
<evidence type="ECO:0000256" key="4">
    <source>
        <dbReference type="ARBA" id="ARBA00023125"/>
    </source>
</evidence>
<proteinExistence type="inferred from homology"/>
<gene>
    <name evidence="7" type="ORF">HA51_03600</name>
</gene>
<dbReference type="InterPro" id="IPR051446">
    <property type="entry name" value="HTH_trans_reg/aminotransferase"/>
</dbReference>
<sequence>MKINGKTAGDIFDQIRAMIQAGELAPGTLLPTLRELASELGINRNTVALAYKRLTDAGFVISRGRNGTIVREPIAAIDIEGSAPDLVLRDLASGNPSASVLPPVSQLATYIENTPGLYGETLIRPKLETLGLEWLQPDLITPFDLNLTNGAVDAVERVLASYLIAGDRVAVEDPCFLSSISTLRHSRLEAAPVAIDAEGMQIEALSRQLSAGVQAVIITPRAHNPTGFGLSAGRAEGIRTLLASYPQVLVIVDDHFSLLSSQEYHHVVPANTRNWVLIRSMSKFLGPDLRMAFVASDAETSQRLRQRLNAGTNWVSHILQDMAAGYMSSPGFKPSMLAARERYIGQRQRLVSALQQHGVTVSGHHDGLNVWVSLAQNSATTVMQMAHRGWLIRSGEGFILDNACSGVRITVSDLDEPETELIAKSLAGILAQQRQIQAINRA</sequence>
<evidence type="ECO:0000259" key="6">
    <source>
        <dbReference type="PROSITE" id="PS50949"/>
    </source>
</evidence>
<dbReference type="SUPFAM" id="SSF53383">
    <property type="entry name" value="PLP-dependent transferases"/>
    <property type="match status" value="1"/>
</dbReference>
<evidence type="ECO:0000256" key="2">
    <source>
        <dbReference type="ARBA" id="ARBA00022898"/>
    </source>
</evidence>
<accession>A0A1X1D639</accession>
<dbReference type="GO" id="GO:0030170">
    <property type="term" value="F:pyridoxal phosphate binding"/>
    <property type="evidence" value="ECO:0007669"/>
    <property type="project" value="InterPro"/>
</dbReference>
<dbReference type="OrthoDB" id="9804020at2"/>
<dbReference type="PANTHER" id="PTHR46577">
    <property type="entry name" value="HTH-TYPE TRANSCRIPTIONAL REGULATORY PROTEIN GABR"/>
    <property type="match status" value="1"/>
</dbReference>
<dbReference type="Gene3D" id="3.40.640.10">
    <property type="entry name" value="Type I PLP-dependent aspartate aminotransferase-like (Major domain)"/>
    <property type="match status" value="1"/>
</dbReference>
<dbReference type="EMBL" id="MLFR01000001">
    <property type="protein sequence ID" value="ORM72143.1"/>
    <property type="molecule type" value="Genomic_DNA"/>
</dbReference>
<dbReference type="Pfam" id="PF00155">
    <property type="entry name" value="Aminotran_1_2"/>
    <property type="match status" value="1"/>
</dbReference>
<keyword evidence="2" id="KW-0663">Pyridoxal phosphate</keyword>
<dbReference type="CDD" id="cd00609">
    <property type="entry name" value="AAT_like"/>
    <property type="match status" value="1"/>
</dbReference>
<dbReference type="InterPro" id="IPR000524">
    <property type="entry name" value="Tscrpt_reg_HTH_GntR"/>
</dbReference>
<name>A0A1X1D639_9GAMM</name>
<dbReference type="SUPFAM" id="SSF46785">
    <property type="entry name" value="Winged helix' DNA-binding domain"/>
    <property type="match status" value="1"/>
</dbReference>
<dbReference type="SMART" id="SM00345">
    <property type="entry name" value="HTH_GNTR"/>
    <property type="match status" value="1"/>
</dbReference>
<evidence type="ECO:0000313" key="7">
    <source>
        <dbReference type="EMBL" id="ORM72143.1"/>
    </source>
</evidence>
<evidence type="ECO:0000313" key="8">
    <source>
        <dbReference type="Proteomes" id="UP000193558"/>
    </source>
</evidence>
<keyword evidence="3" id="KW-0805">Transcription regulation</keyword>
<dbReference type="InterPro" id="IPR015421">
    <property type="entry name" value="PyrdxlP-dep_Trfase_major"/>
</dbReference>
<dbReference type="NCBIfam" id="NF012025">
    <property type="entry name" value="PRK15481.1"/>
    <property type="match status" value="1"/>
</dbReference>
<keyword evidence="4" id="KW-0238">DNA-binding</keyword>
<dbReference type="InterPro" id="IPR036390">
    <property type="entry name" value="WH_DNA-bd_sf"/>
</dbReference>
<evidence type="ECO:0000256" key="1">
    <source>
        <dbReference type="ARBA" id="ARBA00005384"/>
    </source>
</evidence>
<keyword evidence="5" id="KW-0804">Transcription</keyword>
<dbReference type="PROSITE" id="PS50949">
    <property type="entry name" value="HTH_GNTR"/>
    <property type="match status" value="1"/>
</dbReference>
<protein>
    <submittedName>
        <fullName evidence="7">Transcriptional regulator PtsJ</fullName>
    </submittedName>
</protein>
<comment type="caution">
    <text evidence="7">The sequence shown here is derived from an EMBL/GenBank/DDBJ whole genome shotgun (WGS) entry which is preliminary data.</text>
</comment>
<dbReference type="GO" id="GO:0003700">
    <property type="term" value="F:DNA-binding transcription factor activity"/>
    <property type="evidence" value="ECO:0007669"/>
    <property type="project" value="InterPro"/>
</dbReference>
<dbReference type="Pfam" id="PF00392">
    <property type="entry name" value="GntR"/>
    <property type="match status" value="1"/>
</dbReference>
<dbReference type="InterPro" id="IPR036388">
    <property type="entry name" value="WH-like_DNA-bd_sf"/>
</dbReference>
<dbReference type="CDD" id="cd07377">
    <property type="entry name" value="WHTH_GntR"/>
    <property type="match status" value="1"/>
</dbReference>
<dbReference type="PANTHER" id="PTHR46577:SF2">
    <property type="entry name" value="TRANSCRIPTIONAL REGULATORY PROTEIN"/>
    <property type="match status" value="1"/>
</dbReference>
<dbReference type="Gene3D" id="1.10.10.10">
    <property type="entry name" value="Winged helix-like DNA-binding domain superfamily/Winged helix DNA-binding domain"/>
    <property type="match status" value="1"/>
</dbReference>
<organism evidence="7 8">
    <name type="scientific">Pantoea rwandensis</name>
    <dbReference type="NCBI Taxonomy" id="1076550"/>
    <lineage>
        <taxon>Bacteria</taxon>
        <taxon>Pseudomonadati</taxon>
        <taxon>Pseudomonadota</taxon>
        <taxon>Gammaproteobacteria</taxon>
        <taxon>Enterobacterales</taxon>
        <taxon>Erwiniaceae</taxon>
        <taxon>Pantoea</taxon>
    </lineage>
</organism>
<dbReference type="InterPro" id="IPR004839">
    <property type="entry name" value="Aminotransferase_I/II_large"/>
</dbReference>
<evidence type="ECO:0000256" key="5">
    <source>
        <dbReference type="ARBA" id="ARBA00023163"/>
    </source>
</evidence>
<dbReference type="AlphaFoldDB" id="A0A1X1D639"/>